<gene>
    <name evidence="2" type="ORF">GCM10007913_33730</name>
</gene>
<evidence type="ECO:0000313" key="2">
    <source>
        <dbReference type="EMBL" id="GLQ11441.1"/>
    </source>
</evidence>
<dbReference type="Proteomes" id="UP001161406">
    <property type="component" value="Unassembled WGS sequence"/>
</dbReference>
<reference evidence="2" key="1">
    <citation type="journal article" date="2014" name="Int. J. Syst. Evol. Microbiol.">
        <title>Complete genome of a new Firmicutes species belonging to the dominant human colonic microbiota ('Ruminococcus bicirculans') reveals two chromosomes and a selective capacity to utilize plant glucans.</title>
        <authorList>
            <consortium name="NISC Comparative Sequencing Program"/>
            <person name="Wegmann U."/>
            <person name="Louis P."/>
            <person name="Goesmann A."/>
            <person name="Henrissat B."/>
            <person name="Duncan S.H."/>
            <person name="Flint H.J."/>
        </authorList>
    </citation>
    <scope>NUCLEOTIDE SEQUENCE</scope>
    <source>
        <strain evidence="2">NBRC 103855</strain>
    </source>
</reference>
<dbReference type="EMBL" id="BSNG01000001">
    <property type="protein sequence ID" value="GLQ11441.1"/>
    <property type="molecule type" value="Genomic_DNA"/>
</dbReference>
<feature type="signal peptide" evidence="1">
    <location>
        <begin position="1"/>
        <end position="23"/>
    </location>
</feature>
<comment type="caution">
    <text evidence="2">The sequence shown here is derived from an EMBL/GenBank/DDBJ whole genome shotgun (WGS) entry which is preliminary data.</text>
</comment>
<keyword evidence="1" id="KW-0732">Signal</keyword>
<evidence type="ECO:0000256" key="1">
    <source>
        <dbReference type="SAM" id="SignalP"/>
    </source>
</evidence>
<sequence>MLKNFALLVMLAVFGASTMQVQAQDLPLLADGAPWSVKVPDGPEVQMTFNPDGSGQVKLGLFSNNVTWAVRDGAFCIVGIPEGDACMTLSVSGNSVIGTSPKGEQFVFERA</sequence>
<organism evidence="2 3">
    <name type="scientific">Devosia yakushimensis</name>
    <dbReference type="NCBI Taxonomy" id="470028"/>
    <lineage>
        <taxon>Bacteria</taxon>
        <taxon>Pseudomonadati</taxon>
        <taxon>Pseudomonadota</taxon>
        <taxon>Alphaproteobacteria</taxon>
        <taxon>Hyphomicrobiales</taxon>
        <taxon>Devosiaceae</taxon>
        <taxon>Devosia</taxon>
    </lineage>
</organism>
<feature type="chain" id="PRO_5046580159" evidence="1">
    <location>
        <begin position="24"/>
        <end position="111"/>
    </location>
</feature>
<proteinExistence type="predicted"/>
<name>A0ABQ5UL79_9HYPH</name>
<dbReference type="RefSeq" id="WP_284392733.1">
    <property type="nucleotide sequence ID" value="NZ_BSNG01000001.1"/>
</dbReference>
<keyword evidence="3" id="KW-1185">Reference proteome</keyword>
<reference evidence="2" key="2">
    <citation type="submission" date="2023-01" db="EMBL/GenBank/DDBJ databases">
        <title>Draft genome sequence of Devosia yakushimensis strain NBRC 103855.</title>
        <authorList>
            <person name="Sun Q."/>
            <person name="Mori K."/>
        </authorList>
    </citation>
    <scope>NUCLEOTIDE SEQUENCE</scope>
    <source>
        <strain evidence="2">NBRC 103855</strain>
    </source>
</reference>
<accession>A0ABQ5UL79</accession>
<protein>
    <submittedName>
        <fullName evidence="2">Uncharacterized protein</fullName>
    </submittedName>
</protein>
<evidence type="ECO:0000313" key="3">
    <source>
        <dbReference type="Proteomes" id="UP001161406"/>
    </source>
</evidence>